<organism evidence="1 2">
    <name type="scientific">Cichorium intybus</name>
    <name type="common">Chicory</name>
    <dbReference type="NCBI Taxonomy" id="13427"/>
    <lineage>
        <taxon>Eukaryota</taxon>
        <taxon>Viridiplantae</taxon>
        <taxon>Streptophyta</taxon>
        <taxon>Embryophyta</taxon>
        <taxon>Tracheophyta</taxon>
        <taxon>Spermatophyta</taxon>
        <taxon>Magnoliopsida</taxon>
        <taxon>eudicotyledons</taxon>
        <taxon>Gunneridae</taxon>
        <taxon>Pentapetalae</taxon>
        <taxon>asterids</taxon>
        <taxon>campanulids</taxon>
        <taxon>Asterales</taxon>
        <taxon>Asteraceae</taxon>
        <taxon>Cichorioideae</taxon>
        <taxon>Cichorieae</taxon>
        <taxon>Cichoriinae</taxon>
        <taxon>Cichorium</taxon>
    </lineage>
</organism>
<sequence>MKATLRRVHAAQKDDEIPPNEAIIAPLEAELKLVRMNDDNRALDHLSKSKEASLLDAERSGEISMAKASWVERLTQIVGELEEAVMSGGAAANVEEKKIFDCELARAKISANGDAVVIANYWKDTDKKVMPVKQWLEERRVFQKYITI</sequence>
<reference evidence="2" key="1">
    <citation type="journal article" date="2022" name="Mol. Ecol. Resour.">
        <title>The genomes of chicory, endive, great burdock and yacon provide insights into Asteraceae palaeo-polyploidization history and plant inulin production.</title>
        <authorList>
            <person name="Fan W."/>
            <person name="Wang S."/>
            <person name="Wang H."/>
            <person name="Wang A."/>
            <person name="Jiang F."/>
            <person name="Liu H."/>
            <person name="Zhao H."/>
            <person name="Xu D."/>
            <person name="Zhang Y."/>
        </authorList>
    </citation>
    <scope>NUCLEOTIDE SEQUENCE [LARGE SCALE GENOMIC DNA]</scope>
    <source>
        <strain evidence="2">cv. Punajuju</strain>
    </source>
</reference>
<keyword evidence="2" id="KW-1185">Reference proteome</keyword>
<dbReference type="EMBL" id="CM042011">
    <property type="protein sequence ID" value="KAI3765009.1"/>
    <property type="molecule type" value="Genomic_DNA"/>
</dbReference>
<name>A0ACB9F147_CICIN</name>
<comment type="caution">
    <text evidence="1">The sequence shown here is derived from an EMBL/GenBank/DDBJ whole genome shotgun (WGS) entry which is preliminary data.</text>
</comment>
<evidence type="ECO:0000313" key="2">
    <source>
        <dbReference type="Proteomes" id="UP001055811"/>
    </source>
</evidence>
<protein>
    <submittedName>
        <fullName evidence="1">Uncharacterized protein</fullName>
    </submittedName>
</protein>
<gene>
    <name evidence="1" type="ORF">L2E82_15029</name>
</gene>
<accession>A0ACB9F147</accession>
<dbReference type="Proteomes" id="UP001055811">
    <property type="component" value="Linkage Group LG03"/>
</dbReference>
<reference evidence="1 2" key="2">
    <citation type="journal article" date="2022" name="Mol. Ecol. Resour.">
        <title>The genomes of chicory, endive, great burdock and yacon provide insights into Asteraceae paleo-polyploidization history and plant inulin production.</title>
        <authorList>
            <person name="Fan W."/>
            <person name="Wang S."/>
            <person name="Wang H."/>
            <person name="Wang A."/>
            <person name="Jiang F."/>
            <person name="Liu H."/>
            <person name="Zhao H."/>
            <person name="Xu D."/>
            <person name="Zhang Y."/>
        </authorList>
    </citation>
    <scope>NUCLEOTIDE SEQUENCE [LARGE SCALE GENOMIC DNA]</scope>
    <source>
        <strain evidence="2">cv. Punajuju</strain>
        <tissue evidence="1">Leaves</tissue>
    </source>
</reference>
<proteinExistence type="predicted"/>
<evidence type="ECO:0000313" key="1">
    <source>
        <dbReference type="EMBL" id="KAI3765009.1"/>
    </source>
</evidence>